<evidence type="ECO:0000259" key="10">
    <source>
        <dbReference type="Pfam" id="PF17405"/>
    </source>
</evidence>
<evidence type="ECO:0000256" key="3">
    <source>
        <dbReference type="ARBA" id="ARBA00022884"/>
    </source>
</evidence>
<evidence type="ECO:0000256" key="2">
    <source>
        <dbReference type="ARBA" id="ARBA00006674"/>
    </source>
</evidence>
<feature type="compositionally biased region" description="Acidic residues" evidence="6">
    <location>
        <begin position="44"/>
        <end position="60"/>
    </location>
</feature>
<dbReference type="GO" id="GO:0032545">
    <property type="term" value="C:CURI complex"/>
    <property type="evidence" value="ECO:0007669"/>
    <property type="project" value="TreeGrafter"/>
</dbReference>
<dbReference type="GO" id="GO:0032040">
    <property type="term" value="C:small-subunit processome"/>
    <property type="evidence" value="ECO:0007669"/>
    <property type="project" value="TreeGrafter"/>
</dbReference>
<keyword evidence="5" id="KW-0687">Ribonucleoprotein</keyword>
<organism evidence="13 14">
    <name type="scientific">Crucibulum laeve</name>
    <dbReference type="NCBI Taxonomy" id="68775"/>
    <lineage>
        <taxon>Eukaryota</taxon>
        <taxon>Fungi</taxon>
        <taxon>Dikarya</taxon>
        <taxon>Basidiomycota</taxon>
        <taxon>Agaricomycotina</taxon>
        <taxon>Agaricomycetes</taxon>
        <taxon>Agaricomycetidae</taxon>
        <taxon>Agaricales</taxon>
        <taxon>Agaricineae</taxon>
        <taxon>Nidulariaceae</taxon>
        <taxon>Crucibulum</taxon>
    </lineage>
</organism>
<evidence type="ECO:0000259" key="9">
    <source>
        <dbReference type="Pfam" id="PF17404"/>
    </source>
</evidence>
<evidence type="ECO:0000313" key="13">
    <source>
        <dbReference type="EMBL" id="TFK31610.1"/>
    </source>
</evidence>
<dbReference type="Pfam" id="PF17406">
    <property type="entry name" value="Nrap_D5"/>
    <property type="match status" value="1"/>
</dbReference>
<evidence type="ECO:0000259" key="8">
    <source>
        <dbReference type="Pfam" id="PF17403"/>
    </source>
</evidence>
<evidence type="ECO:0000256" key="1">
    <source>
        <dbReference type="ARBA" id="ARBA00004604"/>
    </source>
</evidence>
<evidence type="ECO:0000259" key="7">
    <source>
        <dbReference type="Pfam" id="PF03813"/>
    </source>
</evidence>
<evidence type="ECO:0000313" key="14">
    <source>
        <dbReference type="Proteomes" id="UP000308652"/>
    </source>
</evidence>
<feature type="domain" description="Nrap protein" evidence="12">
    <location>
        <begin position="1089"/>
        <end position="1226"/>
    </location>
</feature>
<comment type="subcellular location">
    <subcellularLocation>
        <location evidence="1 5">Nucleus</location>
        <location evidence="1 5">Nucleolus</location>
    </subcellularLocation>
</comment>
<dbReference type="GO" id="GO:0003723">
    <property type="term" value="F:RNA binding"/>
    <property type="evidence" value="ECO:0007669"/>
    <property type="project" value="UniProtKB-KW"/>
</dbReference>
<dbReference type="OrthoDB" id="10251401at2759"/>
<dbReference type="GO" id="GO:0006409">
    <property type="term" value="P:tRNA export from nucleus"/>
    <property type="evidence" value="ECO:0007669"/>
    <property type="project" value="TreeGrafter"/>
</dbReference>
<protein>
    <recommendedName>
        <fullName evidence="5">U3 small nucleolar RNA-associated protein 22</fullName>
    </recommendedName>
</protein>
<feature type="region of interest" description="Disordered" evidence="6">
    <location>
        <begin position="1"/>
        <end position="90"/>
    </location>
</feature>
<dbReference type="Pfam" id="PF17403">
    <property type="entry name" value="Nrap_D2"/>
    <property type="match status" value="1"/>
</dbReference>
<keyword evidence="4 5" id="KW-0539">Nucleus</keyword>
<dbReference type="PANTHER" id="PTHR17972:SF0">
    <property type="entry name" value="NUCLEOLAR PROTEIN 6"/>
    <property type="match status" value="1"/>
</dbReference>
<reference evidence="13 14" key="1">
    <citation type="journal article" date="2019" name="Nat. Ecol. Evol.">
        <title>Megaphylogeny resolves global patterns of mushroom evolution.</title>
        <authorList>
            <person name="Varga T."/>
            <person name="Krizsan K."/>
            <person name="Foldi C."/>
            <person name="Dima B."/>
            <person name="Sanchez-Garcia M."/>
            <person name="Sanchez-Ramirez S."/>
            <person name="Szollosi G.J."/>
            <person name="Szarkandi J.G."/>
            <person name="Papp V."/>
            <person name="Albert L."/>
            <person name="Andreopoulos W."/>
            <person name="Angelini C."/>
            <person name="Antonin V."/>
            <person name="Barry K.W."/>
            <person name="Bougher N.L."/>
            <person name="Buchanan P."/>
            <person name="Buyck B."/>
            <person name="Bense V."/>
            <person name="Catcheside P."/>
            <person name="Chovatia M."/>
            <person name="Cooper J."/>
            <person name="Damon W."/>
            <person name="Desjardin D."/>
            <person name="Finy P."/>
            <person name="Geml J."/>
            <person name="Haridas S."/>
            <person name="Hughes K."/>
            <person name="Justo A."/>
            <person name="Karasinski D."/>
            <person name="Kautmanova I."/>
            <person name="Kiss B."/>
            <person name="Kocsube S."/>
            <person name="Kotiranta H."/>
            <person name="LaButti K.M."/>
            <person name="Lechner B.E."/>
            <person name="Liimatainen K."/>
            <person name="Lipzen A."/>
            <person name="Lukacs Z."/>
            <person name="Mihaltcheva S."/>
            <person name="Morgado L.N."/>
            <person name="Niskanen T."/>
            <person name="Noordeloos M.E."/>
            <person name="Ohm R.A."/>
            <person name="Ortiz-Santana B."/>
            <person name="Ovrebo C."/>
            <person name="Racz N."/>
            <person name="Riley R."/>
            <person name="Savchenko A."/>
            <person name="Shiryaev A."/>
            <person name="Soop K."/>
            <person name="Spirin V."/>
            <person name="Szebenyi C."/>
            <person name="Tomsovsky M."/>
            <person name="Tulloss R.E."/>
            <person name="Uehling J."/>
            <person name="Grigoriev I.V."/>
            <person name="Vagvolgyi C."/>
            <person name="Papp T."/>
            <person name="Martin F.M."/>
            <person name="Miettinen O."/>
            <person name="Hibbett D.S."/>
            <person name="Nagy L.G."/>
        </authorList>
    </citation>
    <scope>NUCLEOTIDE SEQUENCE [LARGE SCALE GENOMIC DNA]</scope>
    <source>
        <strain evidence="13 14">CBS 166.37</strain>
    </source>
</reference>
<proteinExistence type="inferred from homology"/>
<dbReference type="PANTHER" id="PTHR17972">
    <property type="entry name" value="NUCLEOLAR RNA-ASSOCIATED PROTEIN"/>
    <property type="match status" value="1"/>
</dbReference>
<dbReference type="GO" id="GO:0006364">
    <property type="term" value="P:rRNA processing"/>
    <property type="evidence" value="ECO:0007669"/>
    <property type="project" value="UniProtKB-KW"/>
</dbReference>
<dbReference type="STRING" id="68775.A0A5C3LFS0"/>
<dbReference type="Proteomes" id="UP000308652">
    <property type="component" value="Unassembled WGS sequence"/>
</dbReference>
<dbReference type="Pfam" id="PF03813">
    <property type="entry name" value="Nrap"/>
    <property type="match status" value="1"/>
</dbReference>
<gene>
    <name evidence="13" type="ORF">BDQ12DRAFT_739909</name>
</gene>
<dbReference type="InterPro" id="IPR035368">
    <property type="entry name" value="Nrap_D3"/>
</dbReference>
<dbReference type="Pfam" id="PF17407">
    <property type="entry name" value="Nrap_D6"/>
    <property type="match status" value="1"/>
</dbReference>
<accession>A0A5C3LFS0</accession>
<dbReference type="Pfam" id="PF17405">
    <property type="entry name" value="Nrap_D4"/>
    <property type="match status" value="1"/>
</dbReference>
<dbReference type="Gene3D" id="1.10.1410.10">
    <property type="match status" value="2"/>
</dbReference>
<dbReference type="GO" id="GO:0034456">
    <property type="term" value="C:UTP-C complex"/>
    <property type="evidence" value="ECO:0007669"/>
    <property type="project" value="TreeGrafter"/>
</dbReference>
<name>A0A5C3LFS0_9AGAR</name>
<evidence type="ECO:0000259" key="12">
    <source>
        <dbReference type="Pfam" id="PF17407"/>
    </source>
</evidence>
<feature type="domain" description="Nrap protein" evidence="8">
    <location>
        <begin position="362"/>
        <end position="521"/>
    </location>
</feature>
<dbReference type="InterPro" id="IPR005554">
    <property type="entry name" value="NOL6/Upt22"/>
</dbReference>
<dbReference type="InterPro" id="IPR035367">
    <property type="entry name" value="Nrap_D2"/>
</dbReference>
<dbReference type="InterPro" id="IPR035370">
    <property type="entry name" value="Nrap_D5"/>
</dbReference>
<dbReference type="Pfam" id="PF17404">
    <property type="entry name" value="Nrap_D3"/>
    <property type="match status" value="1"/>
</dbReference>
<sequence length="1230" mass="136659">MALNLKRKRETEASSRKTRKIEDEGDLGLAAEDEVMVDSGKEAEEMDAPMDVSEGDEEEWGGVTDADSGVPLLSREDRTGVKPKKPPTGEELRTIKDAADLFRSSSFKLQIDALLPNVRPKASRLPPLDRFLLSIHTFLMNLPSIPAQHPLEASRKLLRKSVSVPYALPLPAEETNWKVAFEKPSDITLVGSWANKVSVKSKDGFKFGVDLALEMPNSLFQEKDYLNGRFFHKRAFYLATIAAAIQASKSGLNIEASYDSLHGDPRLTKLVLVPKKDESQNDFSKLNAQVCIIPVLSLTSPIPLHRLSPAHSNIRVSVVNTLNVDTKTANPPTPMYNTALLHTLTPKPYLLATYALKQGIPAFADALTLLRVWANQRGYSEGSRMCVSGFEGRGPWWGAVLALLINGEEFQDGVKAKKRKPLGKGLSSYQLFKAALDFLAKHDFEKEPVFVRSQDVGQRFPPAEYREGHAAVLVDSVSLVNLLAGVPLGSLEMLRYDAIQTTETLNSTSISGDPFTEVFLKEHRDLPTRFDTVLRVDLSSAQIRKFSVETTVDLGSAALALMASLNSFIRLGLGDRVRAATILHPSTSCRPLTQAHPSYPDVIYVGLIHNPQQAFRLVDHGPTADEQDQSLIERFRELWGDKAELRRFKDGRILESVIWEVKNADERAHVPGKVVRHILKRHFGLQEGAVQTWQTSFDSVLRLPESISSVYLGSGVPAGFKAAISAYDNLVKAIKTLDDDLPLSLLNVSPTSELLRYTNVFSPVPLPVSIADILPPNARYLSPIDIVLEFEKSSKWPDDLKAIQKIKLAFFERLASVLMESKEDLKATVIIGDGVSTSEILDQSSLEIVTPEGWAFSARIWHEREATLLDRIIDGSDKLLPHIVPKTKDINKGKEYHDAVEAKAVYTRRFIHAPRHHRAIAALCHHYSAYAGTVRLVKRWLASHWLLDGHISEEVVEIICAHFFVKPGRQVGIDIELDESAQHIVPSSKERGFAAVVHFLKEWKWEEGLLVPLYGLTEAPAVTGSKASTSGVWSISTELDKDGHIWTSHGPDAVVAHRVQALAKATWTFLQGMEHGNLNVQSLFIHPTDDYSFVIQLEPSALTRYCHNVIVDSALLSKRGKYANRLNEGSAVLPGFDPARLFFKDLQRMYADTLKIFFDPLGGDRIGAVWDPTLKQPRPFRVLSGFSSILIKKDNEKAKDKALVVLNEKAVLNEIERCGKGLVKTIALRV</sequence>
<comment type="similarity">
    <text evidence="2 5">Belongs to the NRAP family.</text>
</comment>
<feature type="compositionally biased region" description="Acidic residues" evidence="6">
    <location>
        <begin position="23"/>
        <end position="36"/>
    </location>
</feature>
<keyword evidence="5" id="KW-0698">rRNA processing</keyword>
<dbReference type="AlphaFoldDB" id="A0A5C3LFS0"/>
<evidence type="ECO:0000259" key="11">
    <source>
        <dbReference type="Pfam" id="PF17406"/>
    </source>
</evidence>
<keyword evidence="14" id="KW-1185">Reference proteome</keyword>
<evidence type="ECO:0000256" key="6">
    <source>
        <dbReference type="SAM" id="MobiDB-lite"/>
    </source>
</evidence>
<keyword evidence="5" id="KW-0690">Ribosome biogenesis</keyword>
<evidence type="ECO:0000256" key="5">
    <source>
        <dbReference type="RuleBase" id="RU364032"/>
    </source>
</evidence>
<feature type="domain" description="Nrap protein" evidence="10">
    <location>
        <begin position="697"/>
        <end position="925"/>
    </location>
</feature>
<keyword evidence="3 5" id="KW-0694">RNA-binding</keyword>
<dbReference type="Gene3D" id="3.30.70.3030">
    <property type="match status" value="1"/>
</dbReference>
<dbReference type="InterPro" id="IPR035082">
    <property type="entry name" value="Nrap_D1"/>
</dbReference>
<feature type="domain" description="Nrap protein" evidence="7">
    <location>
        <begin position="209"/>
        <end position="358"/>
    </location>
</feature>
<dbReference type="InterPro" id="IPR035369">
    <property type="entry name" value="Nrap_D4"/>
</dbReference>
<dbReference type="EMBL" id="ML213727">
    <property type="protein sequence ID" value="TFK31610.1"/>
    <property type="molecule type" value="Genomic_DNA"/>
</dbReference>
<feature type="domain" description="Nrap protein" evidence="11">
    <location>
        <begin position="927"/>
        <end position="1085"/>
    </location>
</feature>
<feature type="domain" description="Nrap protein" evidence="9">
    <location>
        <begin position="528"/>
        <end position="683"/>
    </location>
</feature>
<dbReference type="InterPro" id="IPR035371">
    <property type="entry name" value="Nrap_D6"/>
</dbReference>
<evidence type="ECO:0000256" key="4">
    <source>
        <dbReference type="ARBA" id="ARBA00023242"/>
    </source>
</evidence>